<reference evidence="9" key="2">
    <citation type="submission" date="2025-08" db="UniProtKB">
        <authorList>
            <consortium name="Ensembl"/>
        </authorList>
    </citation>
    <scope>IDENTIFICATION</scope>
</reference>
<dbReference type="GO" id="GO:0006508">
    <property type="term" value="P:proteolysis"/>
    <property type="evidence" value="ECO:0007669"/>
    <property type="project" value="UniProtKB-KW"/>
</dbReference>
<feature type="domain" description="Peptidase S1" evidence="8">
    <location>
        <begin position="72"/>
        <end position="316"/>
    </location>
</feature>
<evidence type="ECO:0000256" key="7">
    <source>
        <dbReference type="SAM" id="MobiDB-lite"/>
    </source>
</evidence>
<name>A0A8I5MWH9_PAPAN</name>
<dbReference type="Ensembl" id="ENSPANT00000069768.1">
    <property type="protein sequence ID" value="ENSPANP00000048638.1"/>
    <property type="gene ID" value="ENSPANG00000043739.1"/>
</dbReference>
<dbReference type="InterPro" id="IPR001314">
    <property type="entry name" value="Peptidase_S1A"/>
</dbReference>
<keyword evidence="3" id="KW-0378">Hydrolase</keyword>
<dbReference type="AlphaFoldDB" id="A0A8I5MWH9"/>
<organism evidence="9 10">
    <name type="scientific">Papio anubis</name>
    <name type="common">Olive baboon</name>
    <dbReference type="NCBI Taxonomy" id="9555"/>
    <lineage>
        <taxon>Eukaryota</taxon>
        <taxon>Metazoa</taxon>
        <taxon>Chordata</taxon>
        <taxon>Craniata</taxon>
        <taxon>Vertebrata</taxon>
        <taxon>Euteleostomi</taxon>
        <taxon>Mammalia</taxon>
        <taxon>Eutheria</taxon>
        <taxon>Euarchontoglires</taxon>
        <taxon>Primates</taxon>
        <taxon>Haplorrhini</taxon>
        <taxon>Catarrhini</taxon>
        <taxon>Cercopithecidae</taxon>
        <taxon>Cercopithecinae</taxon>
        <taxon>Papio</taxon>
    </lineage>
</organism>
<dbReference type="InterPro" id="IPR018114">
    <property type="entry name" value="TRYPSIN_HIS"/>
</dbReference>
<evidence type="ECO:0000256" key="3">
    <source>
        <dbReference type="ARBA" id="ARBA00022801"/>
    </source>
</evidence>
<evidence type="ECO:0000256" key="5">
    <source>
        <dbReference type="ARBA" id="ARBA00023157"/>
    </source>
</evidence>
<keyword evidence="5" id="KW-1015">Disulfide bond</keyword>
<sequence>MLPLSWDRPRPQACAGSGGAGAEHPLEAAGSSWALGNCVWEAMLALRRAPRPLTAPLAVSPDLSPGTEWAHAVGGHSAPPGKWPWQVSLRTFNKEQDQWGHSCGGSLIHPQWVLTAAHCVALAAWEPQTYRVQTGQVTLYRHDQLTKVAQIILHPKFNMSLSAWGGADIALLKLETPVTLSDLVHPVSLAPDSLMLLPGMKCWVTGWGTLAPRPPAPHLQEAEVPIVRTRACERMYHQSSVAHGQGTVIKADMLCAGRKGQDSCQVRPRPHPLPSVSAVGPALPWGRPLTVSSPYRATLGPHWSVTGWTPGSRLAC</sequence>
<dbReference type="InterPro" id="IPR001254">
    <property type="entry name" value="Trypsin_dom"/>
</dbReference>
<dbReference type="PROSITE" id="PS00134">
    <property type="entry name" value="TRYPSIN_HIS"/>
    <property type="match status" value="1"/>
</dbReference>
<dbReference type="OMA" id="HENSNGW"/>
<dbReference type="CDD" id="cd00190">
    <property type="entry name" value="Tryp_SPc"/>
    <property type="match status" value="1"/>
</dbReference>
<dbReference type="PROSITE" id="PS50240">
    <property type="entry name" value="TRYPSIN_DOM"/>
    <property type="match status" value="1"/>
</dbReference>
<dbReference type="Proteomes" id="UP000028761">
    <property type="component" value="Chromosome 18"/>
</dbReference>
<keyword evidence="6" id="KW-0325">Glycoprotein</keyword>
<dbReference type="PANTHER" id="PTHR24253:SF144">
    <property type="entry name" value="CHYMOTRYPSIN-LIKE PROTEASE CTRL-1-RELATED"/>
    <property type="match status" value="1"/>
</dbReference>
<dbReference type="GO" id="GO:0004252">
    <property type="term" value="F:serine-type endopeptidase activity"/>
    <property type="evidence" value="ECO:0007669"/>
    <property type="project" value="InterPro"/>
</dbReference>
<dbReference type="SUPFAM" id="SSF50494">
    <property type="entry name" value="Trypsin-like serine proteases"/>
    <property type="match status" value="1"/>
</dbReference>
<evidence type="ECO:0000256" key="2">
    <source>
        <dbReference type="ARBA" id="ARBA00022729"/>
    </source>
</evidence>
<dbReference type="InterPro" id="IPR009003">
    <property type="entry name" value="Peptidase_S1_PA"/>
</dbReference>
<dbReference type="Pfam" id="PF00089">
    <property type="entry name" value="Trypsin"/>
    <property type="match status" value="1"/>
</dbReference>
<dbReference type="PANTHER" id="PTHR24253">
    <property type="entry name" value="TRANSMEMBRANE PROTEASE SERINE"/>
    <property type="match status" value="1"/>
</dbReference>
<feature type="region of interest" description="Disordered" evidence="7">
    <location>
        <begin position="1"/>
        <end position="22"/>
    </location>
</feature>
<keyword evidence="1" id="KW-0645">Protease</keyword>
<reference evidence="9" key="3">
    <citation type="submission" date="2025-09" db="UniProtKB">
        <authorList>
            <consortium name="Ensembl"/>
        </authorList>
    </citation>
    <scope>IDENTIFICATION</scope>
</reference>
<evidence type="ECO:0000256" key="1">
    <source>
        <dbReference type="ARBA" id="ARBA00022670"/>
    </source>
</evidence>
<proteinExistence type="predicted"/>
<protein>
    <recommendedName>
        <fullName evidence="8">Peptidase S1 domain-containing protein</fullName>
    </recommendedName>
</protein>
<dbReference type="FunFam" id="2.40.10.10:FF:000004">
    <property type="entry name" value="Tryptase gamma 1"/>
    <property type="match status" value="1"/>
</dbReference>
<reference evidence="9 10" key="1">
    <citation type="submission" date="2012-03" db="EMBL/GenBank/DDBJ databases">
        <title>Whole Genome Assembly of Papio anubis.</title>
        <authorList>
            <person name="Liu Y.L."/>
            <person name="Abraham K.A."/>
            <person name="Akbar H.A."/>
            <person name="Ali S.A."/>
            <person name="Anosike U.A."/>
            <person name="Aqrawi P.A."/>
            <person name="Arias F.A."/>
            <person name="Attaway T.A."/>
            <person name="Awwad R.A."/>
            <person name="Babu C.B."/>
            <person name="Bandaranaike D.B."/>
            <person name="Battles P.B."/>
            <person name="Bell A.B."/>
            <person name="Beltran B.B."/>
            <person name="Berhane-Mersha D.B."/>
            <person name="Bess C.B."/>
            <person name="Bickham C.B."/>
            <person name="Bolden T.B."/>
            <person name="Carter K.C."/>
            <person name="Chau D.C."/>
            <person name="Chavez A.C."/>
            <person name="Clerc-Blankenburg K.C."/>
            <person name="Coyle M.C."/>
            <person name="Dao M.D."/>
            <person name="Davila M.L.D."/>
            <person name="Davy-Carroll L.D."/>
            <person name="Denson S.D."/>
            <person name="Dinh H.D."/>
            <person name="Fernandez S.F."/>
            <person name="Fernando P.F."/>
            <person name="Forbes L.F."/>
            <person name="Francis C.F."/>
            <person name="Francisco L.F."/>
            <person name="Fu Q.F."/>
            <person name="Garcia-Iii R.G."/>
            <person name="Garrett T.G."/>
            <person name="Gross S.G."/>
            <person name="Gubbala S.G."/>
            <person name="Hirani K.H."/>
            <person name="Hogues M.H."/>
            <person name="Hollins B.H."/>
            <person name="Jackson L.J."/>
            <person name="Javaid M.J."/>
            <person name="Jhangiani S.J."/>
            <person name="Johnson A.J."/>
            <person name="Johnson B.J."/>
            <person name="Jones J.J."/>
            <person name="Joshi V.J."/>
            <person name="Kalu J.K."/>
            <person name="Khan N.K."/>
            <person name="Korchina V.K."/>
            <person name="Kovar C.K."/>
            <person name="Lago L.L."/>
            <person name="Lara F.L."/>
            <person name="Le T.-K.L."/>
            <person name="Lee S.L."/>
            <person name="Legall-Iii F.L."/>
            <person name="Lemon S.L."/>
            <person name="Liu J.L."/>
            <person name="Liu Y.-S.L."/>
            <person name="Liyanage D.L."/>
            <person name="Lopez J.L."/>
            <person name="Lorensuhewa L.L."/>
            <person name="Mata R.M."/>
            <person name="Mathew T.M."/>
            <person name="Mercado C.M."/>
            <person name="Mercado I.M."/>
            <person name="Morales K.M."/>
            <person name="Morgan M.M."/>
            <person name="Munidasa M.M."/>
            <person name="Ngo D.N."/>
            <person name="Nguyen L.N."/>
            <person name="Nguyen T.N."/>
            <person name="Nguyen N.N."/>
            <person name="Obregon M.O."/>
            <person name="Okwuonu G.O."/>
            <person name="Ongeri F.O."/>
            <person name="Onwere C.O."/>
            <person name="Osifeso I.O."/>
            <person name="Parra A.P."/>
            <person name="Patil S.P."/>
            <person name="Perez A.P."/>
            <person name="Perez Y.P."/>
            <person name="Pham C.P."/>
            <person name="Pu L.-L.P."/>
            <person name="Puazo M.P."/>
            <person name="Quiroz J.Q."/>
            <person name="Rouhana J.R."/>
            <person name="Ruiz M.R."/>
            <person name="Ruiz S.-J.R."/>
            <person name="Saada N.S."/>
            <person name="Santibanez J.S."/>
            <person name="Scheel M.S."/>
            <person name="Schneider B.S."/>
            <person name="Simmons D.S."/>
            <person name="Sisson I.S."/>
            <person name="Tang L.-Y.T."/>
            <person name="Thornton R.T."/>
            <person name="Tisius J.T."/>
            <person name="Toledanes G.T."/>
            <person name="Trejos Z.T."/>
            <person name="Usmani K.U."/>
            <person name="Varghese R.V."/>
            <person name="Vattathil S.V."/>
            <person name="Vee V.V."/>
            <person name="Walker D.W."/>
            <person name="Weissenberger G.W."/>
            <person name="White C.W."/>
            <person name="Williams A.W."/>
            <person name="Woodworth J.W."/>
            <person name="Wright R.W."/>
            <person name="Zhu Y.Z."/>
            <person name="Han Y.H."/>
            <person name="Newsham I.N."/>
            <person name="Nazareth L.N."/>
            <person name="Worley K.W."/>
            <person name="Muzny D.M."/>
            <person name="Rogers J.R."/>
            <person name="Gibbs R.G."/>
        </authorList>
    </citation>
    <scope>NUCLEOTIDE SEQUENCE [LARGE SCALE GENOMIC DNA]</scope>
</reference>
<dbReference type="Gene3D" id="2.40.10.10">
    <property type="entry name" value="Trypsin-like serine proteases"/>
    <property type="match status" value="2"/>
</dbReference>
<evidence type="ECO:0000259" key="8">
    <source>
        <dbReference type="PROSITE" id="PS50240"/>
    </source>
</evidence>
<evidence type="ECO:0000313" key="10">
    <source>
        <dbReference type="Proteomes" id="UP000028761"/>
    </source>
</evidence>
<accession>A0A8I5MWH9</accession>
<evidence type="ECO:0000256" key="4">
    <source>
        <dbReference type="ARBA" id="ARBA00022825"/>
    </source>
</evidence>
<dbReference type="PRINTS" id="PR00722">
    <property type="entry name" value="CHYMOTRYPSIN"/>
</dbReference>
<keyword evidence="4" id="KW-0720">Serine protease</keyword>
<keyword evidence="10" id="KW-1185">Reference proteome</keyword>
<evidence type="ECO:0000256" key="6">
    <source>
        <dbReference type="ARBA" id="ARBA00023180"/>
    </source>
</evidence>
<dbReference type="InterPro" id="IPR043504">
    <property type="entry name" value="Peptidase_S1_PA_chymotrypsin"/>
</dbReference>
<evidence type="ECO:0000313" key="9">
    <source>
        <dbReference type="Ensembl" id="ENSPANP00000048638.1"/>
    </source>
</evidence>
<dbReference type="GeneTree" id="ENSGT00940000158868"/>
<dbReference type="SMART" id="SM00020">
    <property type="entry name" value="Tryp_SPc"/>
    <property type="match status" value="1"/>
</dbReference>
<keyword evidence="2" id="KW-0732">Signal</keyword>